<evidence type="ECO:0000256" key="1">
    <source>
        <dbReference type="ARBA" id="ARBA00022679"/>
    </source>
</evidence>
<dbReference type="SUPFAM" id="SSF53335">
    <property type="entry name" value="S-adenosyl-L-methionine-dependent methyltransferases"/>
    <property type="match status" value="1"/>
</dbReference>
<organism evidence="3 4">
    <name type="scientific">Dictyobacter formicarum</name>
    <dbReference type="NCBI Taxonomy" id="2778368"/>
    <lineage>
        <taxon>Bacteria</taxon>
        <taxon>Bacillati</taxon>
        <taxon>Chloroflexota</taxon>
        <taxon>Ktedonobacteria</taxon>
        <taxon>Ktedonobacterales</taxon>
        <taxon>Dictyobacteraceae</taxon>
        <taxon>Dictyobacter</taxon>
    </lineage>
</organism>
<dbReference type="RefSeq" id="WP_201364720.1">
    <property type="nucleotide sequence ID" value="NZ_BNJJ01000015.1"/>
</dbReference>
<evidence type="ECO:0000259" key="2">
    <source>
        <dbReference type="Pfam" id="PF13649"/>
    </source>
</evidence>
<comment type="caution">
    <text evidence="3">The sequence shown here is derived from an EMBL/GenBank/DDBJ whole genome shotgun (WGS) entry which is preliminary data.</text>
</comment>
<dbReference type="InterPro" id="IPR029063">
    <property type="entry name" value="SAM-dependent_MTases_sf"/>
</dbReference>
<evidence type="ECO:0000313" key="4">
    <source>
        <dbReference type="Proteomes" id="UP000635565"/>
    </source>
</evidence>
<evidence type="ECO:0000313" key="3">
    <source>
        <dbReference type="EMBL" id="GHO87146.1"/>
    </source>
</evidence>
<dbReference type="PANTHER" id="PTHR43861">
    <property type="entry name" value="TRANS-ACONITATE 2-METHYLTRANSFERASE-RELATED"/>
    <property type="match status" value="1"/>
</dbReference>
<dbReference type="EMBL" id="BNJJ01000015">
    <property type="protein sequence ID" value="GHO87146.1"/>
    <property type="molecule type" value="Genomic_DNA"/>
</dbReference>
<keyword evidence="1" id="KW-0808">Transferase</keyword>
<accession>A0ABQ3VP24</accession>
<gene>
    <name evidence="3" type="ORF">KSZ_51520</name>
</gene>
<reference evidence="3 4" key="1">
    <citation type="journal article" date="2021" name="Int. J. Syst. Evol. Microbiol.">
        <title>Reticulibacter mediterranei gen. nov., sp. nov., within the new family Reticulibacteraceae fam. nov., and Ktedonospora formicarum gen. nov., sp. nov., Ktedonobacter robiniae sp. nov., Dictyobacter formicarum sp. nov. and Dictyobacter arantiisoli sp. nov., belonging to the class Ktedonobacteria.</title>
        <authorList>
            <person name="Yabe S."/>
            <person name="Zheng Y."/>
            <person name="Wang C.M."/>
            <person name="Sakai Y."/>
            <person name="Abe K."/>
            <person name="Yokota A."/>
            <person name="Donadio S."/>
            <person name="Cavaletti L."/>
            <person name="Monciardini P."/>
        </authorList>
    </citation>
    <scope>NUCLEOTIDE SEQUENCE [LARGE SCALE GENOMIC DNA]</scope>
    <source>
        <strain evidence="3 4">SOSP1-9</strain>
    </source>
</reference>
<dbReference type="InterPro" id="IPR041698">
    <property type="entry name" value="Methyltransf_25"/>
</dbReference>
<dbReference type="CDD" id="cd02440">
    <property type="entry name" value="AdoMet_MTases"/>
    <property type="match status" value="1"/>
</dbReference>
<dbReference type="Gene3D" id="3.40.50.150">
    <property type="entry name" value="Vaccinia Virus protein VP39"/>
    <property type="match status" value="1"/>
</dbReference>
<protein>
    <recommendedName>
        <fullName evidence="2">Methyltransferase domain-containing protein</fullName>
    </recommendedName>
</protein>
<keyword evidence="4" id="KW-1185">Reference proteome</keyword>
<dbReference type="Proteomes" id="UP000635565">
    <property type="component" value="Unassembled WGS sequence"/>
</dbReference>
<name>A0ABQ3VP24_9CHLR</name>
<proteinExistence type="predicted"/>
<dbReference type="Pfam" id="PF13649">
    <property type="entry name" value="Methyltransf_25"/>
    <property type="match status" value="1"/>
</dbReference>
<feature type="domain" description="Methyltransferase" evidence="2">
    <location>
        <begin position="51"/>
        <end position="145"/>
    </location>
</feature>
<sequence length="266" mass="30838">MPTIEENRQNWTNYSWPQQGNEWSGFWGGTEFLWWGTLFPRIHAFVPTETILEIGPGYGRVTTYLKDLCKRLIVVDVTEDCIQACQQQFAANSHITYYVNDGKSLEMIPAESIDFVISHDSLVHAERDVIEAYLSQMSRILKPNGVGFLQHSHVGAIPPLFRSVPPLRKRLARIWRAESMTARLFQQYCEKADLQCVSQEIINRATKYPLPHDCFSLFARKHSVWARPNRVFTNVLFSYEALYLTKLASLYAASSFEERYRLLHLQ</sequence>